<comment type="similarity">
    <text evidence="2">Belongs to the MreD family.</text>
</comment>
<evidence type="ECO:0000256" key="1">
    <source>
        <dbReference type="ARBA" id="ARBA00004651"/>
    </source>
</evidence>
<dbReference type="NCBIfam" id="TIGR03426">
    <property type="entry name" value="shape_MreD"/>
    <property type="match status" value="1"/>
</dbReference>
<dbReference type="OrthoDB" id="9796616at2"/>
<dbReference type="Pfam" id="PF04093">
    <property type="entry name" value="MreD"/>
    <property type="match status" value="1"/>
</dbReference>
<sequence>MKTSIFLTMSFILVIFENSILNHFNIFGSSVDFLLVYICLISISVEKKTAVITAICAGFFRDMLVGNVIGLEALIFFIIAQVYSYIKDKIFKESRFTIAVLLIFASMVSCAFKMIFYREYINGNLYTTMLRNFAVFPIANSIFSVVLYRLWERLDNKFKKATSLY</sequence>
<dbReference type="STRING" id="1121324.CLIT_23c03340"/>
<evidence type="ECO:0000256" key="5">
    <source>
        <dbReference type="ARBA" id="ARBA00022960"/>
    </source>
</evidence>
<dbReference type="GO" id="GO:0008360">
    <property type="term" value="P:regulation of cell shape"/>
    <property type="evidence" value="ECO:0007669"/>
    <property type="project" value="UniProtKB-KW"/>
</dbReference>
<dbReference type="AlphaFoldDB" id="A0A069RIJ7"/>
<keyword evidence="6 8" id="KW-1133">Transmembrane helix</keyword>
<dbReference type="EMBL" id="JJMM01000026">
    <property type="protein sequence ID" value="KDR94062.1"/>
    <property type="molecule type" value="Genomic_DNA"/>
</dbReference>
<evidence type="ECO:0000256" key="7">
    <source>
        <dbReference type="ARBA" id="ARBA00023136"/>
    </source>
</evidence>
<evidence type="ECO:0000313" key="10">
    <source>
        <dbReference type="Proteomes" id="UP000027946"/>
    </source>
</evidence>
<keyword evidence="7 8" id="KW-0472">Membrane</keyword>
<organism evidence="9 10">
    <name type="scientific">Peptoclostridium litorale DSM 5388</name>
    <dbReference type="NCBI Taxonomy" id="1121324"/>
    <lineage>
        <taxon>Bacteria</taxon>
        <taxon>Bacillati</taxon>
        <taxon>Bacillota</taxon>
        <taxon>Clostridia</taxon>
        <taxon>Peptostreptococcales</taxon>
        <taxon>Peptoclostridiaceae</taxon>
        <taxon>Peptoclostridium</taxon>
    </lineage>
</organism>
<keyword evidence="10" id="KW-1185">Reference proteome</keyword>
<accession>A0A069RIJ7</accession>
<dbReference type="GO" id="GO:0005886">
    <property type="term" value="C:plasma membrane"/>
    <property type="evidence" value="ECO:0007669"/>
    <property type="project" value="UniProtKB-SubCell"/>
</dbReference>
<feature type="transmembrane region" description="Helical" evidence="8">
    <location>
        <begin position="129"/>
        <end position="151"/>
    </location>
</feature>
<dbReference type="Proteomes" id="UP000027946">
    <property type="component" value="Unassembled WGS sequence"/>
</dbReference>
<evidence type="ECO:0000256" key="8">
    <source>
        <dbReference type="SAM" id="Phobius"/>
    </source>
</evidence>
<gene>
    <name evidence="9" type="ORF">CLIT_23c03340</name>
</gene>
<dbReference type="eggNOG" id="ENOG5033YKT">
    <property type="taxonomic scope" value="Bacteria"/>
</dbReference>
<evidence type="ECO:0000256" key="3">
    <source>
        <dbReference type="ARBA" id="ARBA00022475"/>
    </source>
</evidence>
<keyword evidence="5" id="KW-0133">Cell shape</keyword>
<reference evidence="9 10" key="1">
    <citation type="submission" date="2014-03" db="EMBL/GenBank/DDBJ databases">
        <title>Genome sequence of Clostridium litorale W6, DSM 5388.</title>
        <authorList>
            <person name="Poehlein A."/>
            <person name="Jagirdar A."/>
            <person name="Khonsari B."/>
            <person name="Chibani C.M."/>
            <person name="Gutierrez Gutierrez D.A."/>
            <person name="Davydova E."/>
            <person name="Alghaithi H.S."/>
            <person name="Nair K.P."/>
            <person name="Dhamotharan K."/>
            <person name="Chandran L."/>
            <person name="G W."/>
            <person name="Daniel R."/>
        </authorList>
    </citation>
    <scope>NUCLEOTIDE SEQUENCE [LARGE SCALE GENOMIC DNA]</scope>
    <source>
        <strain evidence="9 10">W6</strain>
    </source>
</reference>
<protein>
    <submittedName>
        <fullName evidence="9">Uncharacterized protein</fullName>
    </submittedName>
</protein>
<feature type="transmembrane region" description="Helical" evidence="8">
    <location>
        <begin position="20"/>
        <end position="43"/>
    </location>
</feature>
<evidence type="ECO:0000256" key="2">
    <source>
        <dbReference type="ARBA" id="ARBA00007776"/>
    </source>
</evidence>
<dbReference type="RefSeq" id="WP_038267876.1">
    <property type="nucleotide sequence ID" value="NZ_FSRH01000003.1"/>
</dbReference>
<proteinExistence type="inferred from homology"/>
<comment type="subcellular location">
    <subcellularLocation>
        <location evidence="1">Cell membrane</location>
        <topology evidence="1">Multi-pass membrane protein</topology>
    </subcellularLocation>
</comment>
<evidence type="ECO:0000256" key="6">
    <source>
        <dbReference type="ARBA" id="ARBA00022989"/>
    </source>
</evidence>
<dbReference type="InterPro" id="IPR007227">
    <property type="entry name" value="Cell_shape_determining_MreD"/>
</dbReference>
<feature type="transmembrane region" description="Helical" evidence="8">
    <location>
        <begin position="98"/>
        <end position="117"/>
    </location>
</feature>
<keyword evidence="4 8" id="KW-0812">Transmembrane</keyword>
<name>A0A069RIJ7_PEPLI</name>
<feature type="transmembrane region" description="Helical" evidence="8">
    <location>
        <begin position="63"/>
        <end position="86"/>
    </location>
</feature>
<keyword evidence="3" id="KW-1003">Cell membrane</keyword>
<evidence type="ECO:0000256" key="4">
    <source>
        <dbReference type="ARBA" id="ARBA00022692"/>
    </source>
</evidence>
<comment type="caution">
    <text evidence="9">The sequence shown here is derived from an EMBL/GenBank/DDBJ whole genome shotgun (WGS) entry which is preliminary data.</text>
</comment>
<evidence type="ECO:0000313" key="9">
    <source>
        <dbReference type="EMBL" id="KDR94062.1"/>
    </source>
</evidence>